<proteinExistence type="predicted"/>
<feature type="region of interest" description="Disordered" evidence="1">
    <location>
        <begin position="1"/>
        <end position="60"/>
    </location>
</feature>
<gene>
    <name evidence="2" type="ORF">SACU0126_LOCUS31320</name>
</gene>
<organism evidence="2">
    <name type="scientific">Strombidinopsis acuminata</name>
    <dbReference type="NCBI Taxonomy" id="141414"/>
    <lineage>
        <taxon>Eukaryota</taxon>
        <taxon>Sar</taxon>
        <taxon>Alveolata</taxon>
        <taxon>Ciliophora</taxon>
        <taxon>Intramacronucleata</taxon>
        <taxon>Spirotrichea</taxon>
        <taxon>Choreotrichia</taxon>
        <taxon>Choreotrichida</taxon>
        <taxon>Strombidinopsidae</taxon>
        <taxon>Strombidinopsis</taxon>
    </lineage>
</organism>
<name>A0A7S3TWU0_9SPIT</name>
<dbReference type="AlphaFoldDB" id="A0A7S3TWU0"/>
<sequence length="94" mass="10105">MVSRHSMSMAPLEQAPRKAESPACEAAETPACENAPAAETPHQPSREPELSIGSTKHSSGECRPCVWFYRPQGCANGANCHHFAATPTGPSRRF</sequence>
<evidence type="ECO:0000313" key="2">
    <source>
        <dbReference type="EMBL" id="CAE0596439.1"/>
    </source>
</evidence>
<feature type="compositionally biased region" description="Low complexity" evidence="1">
    <location>
        <begin position="21"/>
        <end position="41"/>
    </location>
</feature>
<reference evidence="2" key="1">
    <citation type="submission" date="2021-01" db="EMBL/GenBank/DDBJ databases">
        <authorList>
            <person name="Corre E."/>
            <person name="Pelletier E."/>
            <person name="Niang G."/>
            <person name="Scheremetjew M."/>
            <person name="Finn R."/>
            <person name="Kale V."/>
            <person name="Holt S."/>
            <person name="Cochrane G."/>
            <person name="Meng A."/>
            <person name="Brown T."/>
            <person name="Cohen L."/>
        </authorList>
    </citation>
    <scope>NUCLEOTIDE SEQUENCE</scope>
    <source>
        <strain evidence="2">SPMC142</strain>
    </source>
</reference>
<dbReference type="EMBL" id="HBIQ01098263">
    <property type="protein sequence ID" value="CAE0596439.1"/>
    <property type="molecule type" value="Transcribed_RNA"/>
</dbReference>
<evidence type="ECO:0000256" key="1">
    <source>
        <dbReference type="SAM" id="MobiDB-lite"/>
    </source>
</evidence>
<accession>A0A7S3TWU0</accession>
<protein>
    <submittedName>
        <fullName evidence="2">Uncharacterized protein</fullName>
    </submittedName>
</protein>